<feature type="region of interest" description="Disordered" evidence="2">
    <location>
        <begin position="97"/>
        <end position="116"/>
    </location>
</feature>
<dbReference type="SUPFAM" id="SSF54995">
    <property type="entry name" value="Ribosomal protein S6"/>
    <property type="match status" value="1"/>
</dbReference>
<feature type="non-terminal residue" evidence="3">
    <location>
        <position position="1"/>
    </location>
</feature>
<dbReference type="PANTHER" id="PTHR21011:SF1">
    <property type="entry name" value="SMALL RIBOSOMAL SUBUNIT PROTEIN BS6M"/>
    <property type="match status" value="1"/>
</dbReference>
<sequence length="116" mass="13387">VRAYETIIVIDSKLEDEPIGEEIETLEALIKSHAGEIVDTERWGRRKLSFEMNNRQQGYYTLMKYNADKSVREDFDRSCKLNENVLRYMTVRVKTHSAKAIAQPSEEKQTGDTDGS</sequence>
<reference evidence="3" key="1">
    <citation type="submission" date="2018-05" db="EMBL/GenBank/DDBJ databases">
        <authorList>
            <person name="Lanie J.A."/>
            <person name="Ng W.-L."/>
            <person name="Kazmierczak K.M."/>
            <person name="Andrzejewski T.M."/>
            <person name="Davidsen T.M."/>
            <person name="Wayne K.J."/>
            <person name="Tettelin H."/>
            <person name="Glass J.I."/>
            <person name="Rusch D."/>
            <person name="Podicherti R."/>
            <person name="Tsui H.-C.T."/>
            <person name="Winkler M.E."/>
        </authorList>
    </citation>
    <scope>NUCLEOTIDE SEQUENCE</scope>
</reference>
<dbReference type="Gene3D" id="3.30.70.60">
    <property type="match status" value="1"/>
</dbReference>
<dbReference type="Pfam" id="PF01250">
    <property type="entry name" value="Ribosomal_S6"/>
    <property type="match status" value="1"/>
</dbReference>
<comment type="similarity">
    <text evidence="1">Belongs to the bacterial ribosomal protein bS6 family.</text>
</comment>
<dbReference type="NCBIfam" id="TIGR00166">
    <property type="entry name" value="S6"/>
    <property type="match status" value="1"/>
</dbReference>
<proteinExistence type="inferred from homology"/>
<organism evidence="3">
    <name type="scientific">marine metagenome</name>
    <dbReference type="NCBI Taxonomy" id="408172"/>
    <lineage>
        <taxon>unclassified sequences</taxon>
        <taxon>metagenomes</taxon>
        <taxon>ecological metagenomes</taxon>
    </lineage>
</organism>
<dbReference type="GO" id="GO:0070181">
    <property type="term" value="F:small ribosomal subunit rRNA binding"/>
    <property type="evidence" value="ECO:0007669"/>
    <property type="project" value="TreeGrafter"/>
</dbReference>
<evidence type="ECO:0000256" key="1">
    <source>
        <dbReference type="ARBA" id="ARBA00009512"/>
    </source>
</evidence>
<dbReference type="GO" id="GO:0005840">
    <property type="term" value="C:ribosome"/>
    <property type="evidence" value="ECO:0007669"/>
    <property type="project" value="InterPro"/>
</dbReference>
<protein>
    <recommendedName>
        <fullName evidence="4">30S ribosomal protein S6</fullName>
    </recommendedName>
</protein>
<dbReference type="PANTHER" id="PTHR21011">
    <property type="entry name" value="MITOCHONDRIAL 28S RIBOSOMAL PROTEIN S6"/>
    <property type="match status" value="1"/>
</dbReference>
<gene>
    <name evidence="3" type="ORF">METZ01_LOCUS225280</name>
</gene>
<evidence type="ECO:0008006" key="4">
    <source>
        <dbReference type="Google" id="ProtNLM"/>
    </source>
</evidence>
<dbReference type="GO" id="GO:0003735">
    <property type="term" value="F:structural constituent of ribosome"/>
    <property type="evidence" value="ECO:0007669"/>
    <property type="project" value="InterPro"/>
</dbReference>
<accession>A0A382GAZ9</accession>
<dbReference type="EMBL" id="UINC01054563">
    <property type="protein sequence ID" value="SVB72426.1"/>
    <property type="molecule type" value="Genomic_DNA"/>
</dbReference>
<evidence type="ECO:0000256" key="2">
    <source>
        <dbReference type="SAM" id="MobiDB-lite"/>
    </source>
</evidence>
<dbReference type="CDD" id="cd00473">
    <property type="entry name" value="bS6"/>
    <property type="match status" value="1"/>
</dbReference>
<name>A0A382GAZ9_9ZZZZ</name>
<dbReference type="InterPro" id="IPR035980">
    <property type="entry name" value="Ribosomal_bS6_sf"/>
</dbReference>
<feature type="compositionally biased region" description="Basic and acidic residues" evidence="2">
    <location>
        <begin position="105"/>
        <end position="116"/>
    </location>
</feature>
<evidence type="ECO:0000313" key="3">
    <source>
        <dbReference type="EMBL" id="SVB72426.1"/>
    </source>
</evidence>
<dbReference type="HAMAP" id="MF_00360">
    <property type="entry name" value="Ribosomal_bS6"/>
    <property type="match status" value="1"/>
</dbReference>
<dbReference type="InterPro" id="IPR014717">
    <property type="entry name" value="Transl_elong_EF1B/ribsomal_bS6"/>
</dbReference>
<dbReference type="AlphaFoldDB" id="A0A382GAZ9"/>
<dbReference type="InterPro" id="IPR020814">
    <property type="entry name" value="Ribosomal_S6_plastid/chlpt"/>
</dbReference>
<dbReference type="InterPro" id="IPR000529">
    <property type="entry name" value="Ribosomal_bS6"/>
</dbReference>
<dbReference type="GO" id="GO:0006412">
    <property type="term" value="P:translation"/>
    <property type="evidence" value="ECO:0007669"/>
    <property type="project" value="InterPro"/>
</dbReference>
<dbReference type="GO" id="GO:0005737">
    <property type="term" value="C:cytoplasm"/>
    <property type="evidence" value="ECO:0007669"/>
    <property type="project" value="UniProtKB-ARBA"/>
</dbReference>